<evidence type="ECO:0000313" key="8">
    <source>
        <dbReference type="Proteomes" id="UP000011777"/>
    </source>
</evidence>
<evidence type="ECO:0000256" key="2">
    <source>
        <dbReference type="ARBA" id="ARBA00022741"/>
    </source>
</evidence>
<evidence type="ECO:0000256" key="1">
    <source>
        <dbReference type="ARBA" id="ARBA00004266"/>
    </source>
</evidence>
<dbReference type="AlphaFoldDB" id="M3HTJ0"/>
<dbReference type="OMA" id="IENESWC"/>
<dbReference type="Pfam" id="PF00735">
    <property type="entry name" value="Septin"/>
    <property type="match status" value="1"/>
</dbReference>
<keyword evidence="2 4" id="KW-0547">Nucleotide-binding</keyword>
<dbReference type="GO" id="GO:0005938">
    <property type="term" value="C:cell cortex"/>
    <property type="evidence" value="ECO:0007669"/>
    <property type="project" value="UniProtKB-ARBA"/>
</dbReference>
<dbReference type="InterPro" id="IPR027417">
    <property type="entry name" value="P-loop_NTPase"/>
</dbReference>
<organism evidence="7 8">
    <name type="scientific">Candida maltosa (strain Xu316)</name>
    <name type="common">Yeast</name>
    <dbReference type="NCBI Taxonomy" id="1245528"/>
    <lineage>
        <taxon>Eukaryota</taxon>
        <taxon>Fungi</taxon>
        <taxon>Dikarya</taxon>
        <taxon>Ascomycota</taxon>
        <taxon>Saccharomycotina</taxon>
        <taxon>Pichiomycetes</taxon>
        <taxon>Debaryomycetaceae</taxon>
        <taxon>Candida/Lodderomyces clade</taxon>
        <taxon>Candida</taxon>
    </lineage>
</organism>
<feature type="region of interest" description="Disordered" evidence="5">
    <location>
        <begin position="468"/>
        <end position="505"/>
    </location>
</feature>
<dbReference type="Proteomes" id="UP000011777">
    <property type="component" value="Unassembled WGS sequence"/>
</dbReference>
<dbReference type="HOGENOM" id="CLU_017718_8_0_1"/>
<protein>
    <recommendedName>
        <fullName evidence="6">Septin-type G domain-containing protein</fullName>
    </recommendedName>
</protein>
<evidence type="ECO:0000313" key="7">
    <source>
        <dbReference type="EMBL" id="EMG50937.1"/>
    </source>
</evidence>
<comment type="subcellular location">
    <subcellularLocation>
        <location evidence="1">Bud neck</location>
    </subcellularLocation>
</comment>
<evidence type="ECO:0000256" key="5">
    <source>
        <dbReference type="SAM" id="MobiDB-lite"/>
    </source>
</evidence>
<feature type="region of interest" description="Disordered" evidence="5">
    <location>
        <begin position="1"/>
        <end position="29"/>
    </location>
</feature>
<keyword evidence="8" id="KW-1185">Reference proteome</keyword>
<gene>
    <name evidence="7" type="ORF">G210_5686</name>
</gene>
<comment type="similarity">
    <text evidence="4">Belongs to the TRAFAC class TrmE-Era-EngA-EngB-Septin-like GTPase superfamily. Septin GTPase family.</text>
</comment>
<dbReference type="InterPro" id="IPR016491">
    <property type="entry name" value="Septin"/>
</dbReference>
<dbReference type="GO" id="GO:0005935">
    <property type="term" value="C:cellular bud neck"/>
    <property type="evidence" value="ECO:0007669"/>
    <property type="project" value="UniProtKB-SubCell"/>
</dbReference>
<dbReference type="OrthoDB" id="416553at2759"/>
<evidence type="ECO:0000256" key="4">
    <source>
        <dbReference type="RuleBase" id="RU004560"/>
    </source>
</evidence>
<dbReference type="GO" id="GO:0005525">
    <property type="term" value="F:GTP binding"/>
    <property type="evidence" value="ECO:0007669"/>
    <property type="project" value="UniProtKB-KW"/>
</dbReference>
<proteinExistence type="inferred from homology"/>
<dbReference type="eggNOG" id="KOG2655">
    <property type="taxonomic scope" value="Eukaryota"/>
</dbReference>
<dbReference type="PIRSF" id="PIRSF006698">
    <property type="entry name" value="Septin"/>
    <property type="match status" value="1"/>
</dbReference>
<keyword evidence="3 4" id="KW-0342">GTP-binding</keyword>
<dbReference type="SUPFAM" id="SSF52540">
    <property type="entry name" value="P-loop containing nucleoside triphosphate hydrolases"/>
    <property type="match status" value="1"/>
</dbReference>
<dbReference type="PROSITE" id="PS51719">
    <property type="entry name" value="G_SEPTIN"/>
    <property type="match status" value="1"/>
</dbReference>
<dbReference type="STRING" id="1245528.M3HTJ0"/>
<accession>M3HTJ0</accession>
<dbReference type="InterPro" id="IPR030379">
    <property type="entry name" value="G_SEPTIN_dom"/>
</dbReference>
<dbReference type="EMBL" id="AOGT01000068">
    <property type="protein sequence ID" value="EMG50937.1"/>
    <property type="molecule type" value="Genomic_DNA"/>
</dbReference>
<sequence>MTSKVKELKSPLSTVNGGTSTPTSSSSSPAIDRFLNPINLLSRKNSIKSISNVSINSFTEYKPPIDVDKKPQQPIPQIREVNYSAKAGLLELPIQCEKKSAITGGNFTIMLVGGPQTGKTSFINALFGTKLVQDKTFPQENDRLSISKFQLIENNIKLNLRVIESVNFANSYNSQTSWISLCKYIDDQFKFYFKQCQQPERLNLIDSRVHCCIYFLKPTCQLLSNLDIQTMKSLCSKTNLIPVIAKSDMLTKKELTSFQKLVQVALIEYKINVCSHIPNQNLLTEIQEKVPFVIVSSLEKHVNQNAKLVRGRLYPWGLVEVENEFHCDFSYLKNLLIVENMLEFISSTEVFYENFRSAYMKTTIFKNSDFENGELQPDLPLDYFAAIEEPQIESAFNDTTSNSLESLEKETNNRILKFHQDQNTRLKTWKRYLVEEQERLQNEISNLADMRNELQDIIDQYEQEIKNEKENSVHSNGKGSIESVCPVPTETCDEKEVSSPTEELF</sequence>
<dbReference type="GO" id="GO:0032156">
    <property type="term" value="C:septin cytoskeleton"/>
    <property type="evidence" value="ECO:0007669"/>
    <property type="project" value="UniProtKB-ARBA"/>
</dbReference>
<name>M3HTJ0_CANMX</name>
<evidence type="ECO:0000256" key="3">
    <source>
        <dbReference type="ARBA" id="ARBA00023134"/>
    </source>
</evidence>
<feature type="compositionally biased region" description="Low complexity" evidence="5">
    <location>
        <begin position="19"/>
        <end position="29"/>
    </location>
</feature>
<feature type="domain" description="Septin-type G" evidence="6">
    <location>
        <begin position="103"/>
        <end position="362"/>
    </location>
</feature>
<comment type="caution">
    <text evidence="7">The sequence shown here is derived from an EMBL/GenBank/DDBJ whole genome shotgun (WGS) entry which is preliminary data.</text>
</comment>
<evidence type="ECO:0000259" key="6">
    <source>
        <dbReference type="PROSITE" id="PS51719"/>
    </source>
</evidence>
<dbReference type="PANTHER" id="PTHR18884">
    <property type="entry name" value="SEPTIN"/>
    <property type="match status" value="1"/>
</dbReference>
<dbReference type="Gene3D" id="3.40.50.300">
    <property type="entry name" value="P-loop containing nucleotide triphosphate hydrolases"/>
    <property type="match status" value="1"/>
</dbReference>
<reference evidence="7 8" key="1">
    <citation type="submission" date="2013-02" db="EMBL/GenBank/DDBJ databases">
        <title>Genome sequence of Candida maltosa Xu316, a potential industrial strain for xylitol and ethanol production.</title>
        <authorList>
            <person name="Yu J."/>
            <person name="Wang Q."/>
            <person name="Geng X."/>
            <person name="Bao W."/>
            <person name="He P."/>
            <person name="Cai J."/>
        </authorList>
    </citation>
    <scope>NUCLEOTIDE SEQUENCE [LARGE SCALE GENOMIC DNA]</scope>
    <source>
        <strain evidence="8">Xu316</strain>
    </source>
</reference>